<gene>
    <name evidence="2" type="ORF">PX52LOC_04329</name>
</gene>
<name>A0A5C1AH77_9BACT</name>
<reference evidence="3" key="1">
    <citation type="submission" date="2019-08" db="EMBL/GenBank/DDBJ databases">
        <title>Limnoglobus roseus gen. nov., sp. nov., a novel freshwater planctomycete with a giant genome from the family Gemmataceae.</title>
        <authorList>
            <person name="Kulichevskaya I.S."/>
            <person name="Naumoff D.G."/>
            <person name="Miroshnikov K."/>
            <person name="Ivanova A."/>
            <person name="Philippov D.A."/>
            <person name="Hakobyan A."/>
            <person name="Rijpstra I.C."/>
            <person name="Sinninghe Damste J.S."/>
            <person name="Liesack W."/>
            <person name="Dedysh S.N."/>
        </authorList>
    </citation>
    <scope>NUCLEOTIDE SEQUENCE [LARGE SCALE GENOMIC DNA]</scope>
    <source>
        <strain evidence="3">PX52</strain>
    </source>
</reference>
<keyword evidence="1" id="KW-0472">Membrane</keyword>
<feature type="transmembrane region" description="Helical" evidence="1">
    <location>
        <begin position="163"/>
        <end position="182"/>
    </location>
</feature>
<proteinExistence type="predicted"/>
<evidence type="ECO:0000313" key="3">
    <source>
        <dbReference type="Proteomes" id="UP000324974"/>
    </source>
</evidence>
<sequence length="213" mass="23552">MGAQAVSQGTTVQPMFHPESRQPFGLPLGSVRGLMSVVICAFFWLLLLLPNESPAKSVLAHFFLLGLVLMAFASSPRIAERDVSPFLPWLLRMVFVGGSVAVIALVLVTRDMNVVQARLTPDPDEVKAWWVPFLSTLSGGFAFGLFLRFILGRENHIFLALRAWFSVVGIIMLVLELGLFFAMSSGAGRMDEFLHYWQAVELVVVSSYFGTRA</sequence>
<feature type="transmembrane region" description="Helical" evidence="1">
    <location>
        <begin position="24"/>
        <end position="46"/>
    </location>
</feature>
<organism evidence="2 3">
    <name type="scientific">Limnoglobus roseus</name>
    <dbReference type="NCBI Taxonomy" id="2598579"/>
    <lineage>
        <taxon>Bacteria</taxon>
        <taxon>Pseudomonadati</taxon>
        <taxon>Planctomycetota</taxon>
        <taxon>Planctomycetia</taxon>
        <taxon>Gemmatales</taxon>
        <taxon>Gemmataceae</taxon>
        <taxon>Limnoglobus</taxon>
    </lineage>
</organism>
<dbReference type="EMBL" id="CP042425">
    <property type="protein sequence ID" value="QEL17346.1"/>
    <property type="molecule type" value="Genomic_DNA"/>
</dbReference>
<keyword evidence="1" id="KW-1133">Transmembrane helix</keyword>
<dbReference type="KEGG" id="lrs:PX52LOC_04329"/>
<feature type="transmembrane region" description="Helical" evidence="1">
    <location>
        <begin position="58"/>
        <end position="74"/>
    </location>
</feature>
<keyword evidence="1" id="KW-0812">Transmembrane</keyword>
<protein>
    <submittedName>
        <fullName evidence="2">Uncharacterized protein</fullName>
    </submittedName>
</protein>
<accession>A0A5C1AH77</accession>
<evidence type="ECO:0000256" key="1">
    <source>
        <dbReference type="SAM" id="Phobius"/>
    </source>
</evidence>
<dbReference type="AlphaFoldDB" id="A0A5C1AH77"/>
<feature type="transmembrane region" description="Helical" evidence="1">
    <location>
        <begin position="86"/>
        <end position="108"/>
    </location>
</feature>
<dbReference type="Proteomes" id="UP000324974">
    <property type="component" value="Chromosome"/>
</dbReference>
<keyword evidence="3" id="KW-1185">Reference proteome</keyword>
<evidence type="ECO:0000313" key="2">
    <source>
        <dbReference type="EMBL" id="QEL17346.1"/>
    </source>
</evidence>
<feature type="transmembrane region" description="Helical" evidence="1">
    <location>
        <begin position="128"/>
        <end position="151"/>
    </location>
</feature>